<dbReference type="InterPro" id="IPR010987">
    <property type="entry name" value="Glutathione-S-Trfase_C-like"/>
</dbReference>
<feature type="domain" description="GST N-terminal" evidence="1">
    <location>
        <begin position="3"/>
        <end position="80"/>
    </location>
</feature>
<dbReference type="EMBL" id="DAKRPA010000334">
    <property type="protein sequence ID" value="DAZ93227.1"/>
    <property type="molecule type" value="Genomic_DNA"/>
</dbReference>
<dbReference type="Gene3D" id="1.20.1050.10">
    <property type="match status" value="1"/>
</dbReference>
<evidence type="ECO:0008006" key="5">
    <source>
        <dbReference type="Google" id="ProtNLM"/>
    </source>
</evidence>
<dbReference type="PANTHER" id="PTHR11571:SF150">
    <property type="entry name" value="GLUTATHIONE S-TRANSFERASE"/>
    <property type="match status" value="1"/>
</dbReference>
<dbReference type="InterPro" id="IPR036249">
    <property type="entry name" value="Thioredoxin-like_sf"/>
</dbReference>
<dbReference type="Proteomes" id="UP001146120">
    <property type="component" value="Unassembled WGS sequence"/>
</dbReference>
<dbReference type="SFLD" id="SFLDG01205">
    <property type="entry name" value="AMPS.1"/>
    <property type="match status" value="1"/>
</dbReference>
<evidence type="ECO:0000259" key="1">
    <source>
        <dbReference type="PROSITE" id="PS50404"/>
    </source>
</evidence>
<gene>
    <name evidence="3" type="ORF">N0F65_005081</name>
</gene>
<dbReference type="InterPro" id="IPR004046">
    <property type="entry name" value="GST_C"/>
</dbReference>
<reference evidence="3" key="2">
    <citation type="journal article" date="2023" name="Microbiol Resour">
        <title>Decontamination and Annotation of the Draft Genome Sequence of the Oomycete Lagenidium giganteum ARSEF 373.</title>
        <authorList>
            <person name="Morgan W.R."/>
            <person name="Tartar A."/>
        </authorList>
    </citation>
    <scope>NUCLEOTIDE SEQUENCE</scope>
    <source>
        <strain evidence="3">ARSEF 373</strain>
    </source>
</reference>
<keyword evidence="4" id="KW-1185">Reference proteome</keyword>
<dbReference type="SUPFAM" id="SSF52833">
    <property type="entry name" value="Thioredoxin-like"/>
    <property type="match status" value="1"/>
</dbReference>
<dbReference type="CDD" id="cd03039">
    <property type="entry name" value="GST_N_Sigma_like"/>
    <property type="match status" value="1"/>
</dbReference>
<dbReference type="SUPFAM" id="SSF47616">
    <property type="entry name" value="GST C-terminal domain-like"/>
    <property type="match status" value="1"/>
</dbReference>
<feature type="domain" description="GST C-terminal" evidence="2">
    <location>
        <begin position="82"/>
        <end position="201"/>
    </location>
</feature>
<dbReference type="AlphaFoldDB" id="A0AAV2YEH9"/>
<protein>
    <recommendedName>
        <fullName evidence="5">Glutathione S-transferase</fullName>
    </recommendedName>
</protein>
<dbReference type="InterPro" id="IPR004045">
    <property type="entry name" value="Glutathione_S-Trfase_N"/>
</dbReference>
<evidence type="ECO:0000313" key="3">
    <source>
        <dbReference type="EMBL" id="DAZ93227.1"/>
    </source>
</evidence>
<evidence type="ECO:0000313" key="4">
    <source>
        <dbReference type="Proteomes" id="UP001146120"/>
    </source>
</evidence>
<dbReference type="InterPro" id="IPR036282">
    <property type="entry name" value="Glutathione-S-Trfase_C_sf"/>
</dbReference>
<sequence>MSPKIKLYYFGMPGRGEIARLAFSFGNIPFEDARLTGEQFGALKPSLPLGQLPAVEIDGKTFSQSIAIARYGAKLSGAYPSDSVKALRVDMVVDTLVDVTNAIVDIKWTEKNEDAKAAKTKKLLEETLPKTFTALEKMIDGKFFAGDEITLADIALFNHLEYGIKAHFPEFDVSKFSKLTTISAAVKAHPYIAAYLAKHQQ</sequence>
<dbReference type="PROSITE" id="PS50405">
    <property type="entry name" value="GST_CTER"/>
    <property type="match status" value="1"/>
</dbReference>
<evidence type="ECO:0000259" key="2">
    <source>
        <dbReference type="PROSITE" id="PS50405"/>
    </source>
</evidence>
<dbReference type="SFLD" id="SFLDS00019">
    <property type="entry name" value="Glutathione_Transferase_(cytos"/>
    <property type="match status" value="1"/>
</dbReference>
<dbReference type="Gene3D" id="3.40.30.10">
    <property type="entry name" value="Glutaredoxin"/>
    <property type="match status" value="1"/>
</dbReference>
<dbReference type="SFLD" id="SFLDG00363">
    <property type="entry name" value="AMPS_(cytGST):_Alpha-__Mu-__Pi"/>
    <property type="match status" value="1"/>
</dbReference>
<dbReference type="GO" id="GO:0006749">
    <property type="term" value="P:glutathione metabolic process"/>
    <property type="evidence" value="ECO:0007669"/>
    <property type="project" value="TreeGrafter"/>
</dbReference>
<accession>A0AAV2YEH9</accession>
<dbReference type="FunFam" id="1.20.1050.10:FF:000030">
    <property type="entry name" value="Glutathione S-transferase S1"/>
    <property type="match status" value="1"/>
</dbReference>
<dbReference type="Pfam" id="PF14497">
    <property type="entry name" value="GST_C_3"/>
    <property type="match status" value="1"/>
</dbReference>
<dbReference type="PROSITE" id="PS50404">
    <property type="entry name" value="GST_NTER"/>
    <property type="match status" value="1"/>
</dbReference>
<proteinExistence type="predicted"/>
<dbReference type="PANTHER" id="PTHR11571">
    <property type="entry name" value="GLUTATHIONE S-TRANSFERASE"/>
    <property type="match status" value="1"/>
</dbReference>
<name>A0AAV2YEH9_9STRA</name>
<dbReference type="InterPro" id="IPR040079">
    <property type="entry name" value="Glutathione_S-Trfase"/>
</dbReference>
<dbReference type="CDD" id="cd03192">
    <property type="entry name" value="GST_C_Sigma_like"/>
    <property type="match status" value="1"/>
</dbReference>
<dbReference type="InterPro" id="IPR050213">
    <property type="entry name" value="GST_superfamily"/>
</dbReference>
<organism evidence="3 4">
    <name type="scientific">Lagenidium giganteum</name>
    <dbReference type="NCBI Taxonomy" id="4803"/>
    <lineage>
        <taxon>Eukaryota</taxon>
        <taxon>Sar</taxon>
        <taxon>Stramenopiles</taxon>
        <taxon>Oomycota</taxon>
        <taxon>Peronosporomycetes</taxon>
        <taxon>Pythiales</taxon>
        <taxon>Pythiaceae</taxon>
    </lineage>
</organism>
<reference evidence="3" key="1">
    <citation type="submission" date="2022-11" db="EMBL/GenBank/DDBJ databases">
        <authorList>
            <person name="Morgan W.R."/>
            <person name="Tartar A."/>
        </authorList>
    </citation>
    <scope>NUCLEOTIDE SEQUENCE</scope>
    <source>
        <strain evidence="3">ARSEF 373</strain>
    </source>
</reference>
<dbReference type="GO" id="GO:0004364">
    <property type="term" value="F:glutathione transferase activity"/>
    <property type="evidence" value="ECO:0007669"/>
    <property type="project" value="TreeGrafter"/>
</dbReference>
<dbReference type="Pfam" id="PF02798">
    <property type="entry name" value="GST_N"/>
    <property type="match status" value="1"/>
</dbReference>
<comment type="caution">
    <text evidence="3">The sequence shown here is derived from an EMBL/GenBank/DDBJ whole genome shotgun (WGS) entry which is preliminary data.</text>
</comment>